<gene>
    <name evidence="2" type="ORF">QWY28_00515</name>
</gene>
<comment type="caution">
    <text evidence="2">The sequence shown here is derived from an EMBL/GenBank/DDBJ whole genome shotgun (WGS) entry which is preliminary data.</text>
</comment>
<protein>
    <submittedName>
        <fullName evidence="2">Uncharacterized protein</fullName>
    </submittedName>
</protein>
<name>A0ABT8FB53_9ACTN</name>
<keyword evidence="3" id="KW-1185">Reference proteome</keyword>
<accession>A0ABT8FB53</accession>
<dbReference type="Proteomes" id="UP001168620">
    <property type="component" value="Unassembled WGS sequence"/>
</dbReference>
<proteinExistence type="predicted"/>
<dbReference type="RefSeq" id="WP_300950344.1">
    <property type="nucleotide sequence ID" value="NZ_JAUHJQ010000001.1"/>
</dbReference>
<sequence length="46" mass="4748">MRGVLAGPASTAGVRATWTTEDGQAGETTVDLPGRWTSAETEADRA</sequence>
<dbReference type="EMBL" id="JAUHJQ010000001">
    <property type="protein sequence ID" value="MDN4171417.1"/>
    <property type="molecule type" value="Genomic_DNA"/>
</dbReference>
<feature type="region of interest" description="Disordered" evidence="1">
    <location>
        <begin position="1"/>
        <end position="46"/>
    </location>
</feature>
<organism evidence="2 3">
    <name type="scientific">Nocardioides oceani</name>
    <dbReference type="NCBI Taxonomy" id="3058369"/>
    <lineage>
        <taxon>Bacteria</taxon>
        <taxon>Bacillati</taxon>
        <taxon>Actinomycetota</taxon>
        <taxon>Actinomycetes</taxon>
        <taxon>Propionibacteriales</taxon>
        <taxon>Nocardioidaceae</taxon>
        <taxon>Nocardioides</taxon>
    </lineage>
</organism>
<evidence type="ECO:0000313" key="3">
    <source>
        <dbReference type="Proteomes" id="UP001168620"/>
    </source>
</evidence>
<evidence type="ECO:0000313" key="2">
    <source>
        <dbReference type="EMBL" id="MDN4171417.1"/>
    </source>
</evidence>
<evidence type="ECO:0000256" key="1">
    <source>
        <dbReference type="SAM" id="MobiDB-lite"/>
    </source>
</evidence>
<reference evidence="2" key="1">
    <citation type="submission" date="2023-06" db="EMBL/GenBank/DDBJ databases">
        <title>Draft genome sequence of Nocardioides sp. SOB77.</title>
        <authorList>
            <person name="Zhang G."/>
        </authorList>
    </citation>
    <scope>NUCLEOTIDE SEQUENCE</scope>
    <source>
        <strain evidence="2">SOB77</strain>
    </source>
</reference>